<dbReference type="EMBL" id="CABFOC020000045">
    <property type="protein sequence ID" value="CAH0053681.1"/>
    <property type="molecule type" value="Genomic_DNA"/>
</dbReference>
<feature type="transmembrane region" description="Helical" evidence="3">
    <location>
        <begin position="454"/>
        <end position="482"/>
    </location>
</feature>
<dbReference type="AlphaFoldDB" id="A0A9N9ZDS7"/>
<feature type="signal peptide" evidence="4">
    <location>
        <begin position="1"/>
        <end position="18"/>
    </location>
</feature>
<accession>A0A9N9ZDS7</accession>
<dbReference type="GO" id="GO:0019760">
    <property type="term" value="P:glucosinolate metabolic process"/>
    <property type="evidence" value="ECO:0007669"/>
    <property type="project" value="UniProtKB-ARBA"/>
</dbReference>
<keyword evidence="6" id="KW-1185">Reference proteome</keyword>
<evidence type="ECO:0000256" key="1">
    <source>
        <dbReference type="ARBA" id="ARBA00022737"/>
    </source>
</evidence>
<sequence>MINVVAIALLLLSGRCSAWSDPPAPDDFLRRNGPRAVVVDDFVYIDGGYVLGKDFPPPFRAVLSNPSLADGLIVTPANDTLAIDLSKSWYPRDVSFLKPRVAPRKPPLYRSGIVVDENAKSLYLWGGRRVEQDGKREKEKLSPDRVLWKFTPDGKGNGRWNSEVTLGIDRVVRSEGTAYTAAKGLGFWFGGAVNEQTDSSSNAKAADGTATPGFVTFNFTSKAWTNHTDIPESIKHPYSATATYVPSFGPNGVIVLIGGTSRPNRLPAFDLGVVNFVDPVTLKWYSQTTSGPSPSRRMDHCAVSVQGENKTHEIFIYGGQDNESADGEVFGDVWVLSLPGFVWHRADPGDGDIRTHHDCVHVGKRQLLSIGGLSSPAPSNMSFPDPNPQGLGIFDMTEMKWTEKYNSGADPYATPTIIKKWYTDGGLESVVWGDGVQDLFLNETPSDPSPSTGALSAGVTAGITVGAVAFVAAIATAAFWLFRKRKGEKMAKSQELEALTSTLNGSSSAWTSTLSPLDTRKEMCVAHPELAGDTHRLAMRDELLVPGQIPTDQRVELHADERSEVVG</sequence>
<dbReference type="PANTHER" id="PTHR47435">
    <property type="entry name" value="KELCH REPEAT PROTEIN (AFU_ORTHOLOGUE AFUA_5G12780)"/>
    <property type="match status" value="1"/>
</dbReference>
<dbReference type="SUPFAM" id="SSF50965">
    <property type="entry name" value="Galactose oxidase, central domain"/>
    <property type="match status" value="1"/>
</dbReference>
<dbReference type="InterPro" id="IPR015915">
    <property type="entry name" value="Kelch-typ_b-propeller"/>
</dbReference>
<comment type="caution">
    <text evidence="5">The sequence shown here is derived from an EMBL/GenBank/DDBJ whole genome shotgun (WGS) entry which is preliminary data.</text>
</comment>
<dbReference type="InterPro" id="IPR011043">
    <property type="entry name" value="Gal_Oxase/kelch_b-propeller"/>
</dbReference>
<gene>
    <name evidence="5" type="ORF">CSOL1703_00005557</name>
</gene>
<evidence type="ECO:0000256" key="2">
    <source>
        <dbReference type="ARBA" id="ARBA00023004"/>
    </source>
</evidence>
<keyword evidence="3" id="KW-0812">Transmembrane</keyword>
<keyword evidence="3" id="KW-1133">Transmembrane helix</keyword>
<reference evidence="6" key="1">
    <citation type="submission" date="2019-06" db="EMBL/GenBank/DDBJ databases">
        <authorList>
            <person name="Broberg M."/>
        </authorList>
    </citation>
    <scope>NUCLEOTIDE SEQUENCE [LARGE SCALE GENOMIC DNA]</scope>
</reference>
<proteinExistence type="predicted"/>
<keyword evidence="3" id="KW-0472">Membrane</keyword>
<dbReference type="Pfam" id="PF24681">
    <property type="entry name" value="Kelch_KLHDC2_KLHL20_DRC7"/>
    <property type="match status" value="1"/>
</dbReference>
<keyword evidence="1" id="KW-0677">Repeat</keyword>
<reference evidence="5 6" key="2">
    <citation type="submission" date="2021-10" db="EMBL/GenBank/DDBJ databases">
        <authorList>
            <person name="Piombo E."/>
        </authorList>
    </citation>
    <scope>NUCLEOTIDE SEQUENCE [LARGE SCALE GENOMIC DNA]</scope>
</reference>
<evidence type="ECO:0000313" key="6">
    <source>
        <dbReference type="Proteomes" id="UP000775872"/>
    </source>
</evidence>
<protein>
    <recommendedName>
        <fullName evidence="7">Kelch repeat-containing protein</fullName>
    </recommendedName>
</protein>
<dbReference type="PANTHER" id="PTHR47435:SF4">
    <property type="entry name" value="KELCH REPEAT PROTEIN (AFU_ORTHOLOGUE AFUA_5G12780)"/>
    <property type="match status" value="1"/>
</dbReference>
<evidence type="ECO:0008006" key="7">
    <source>
        <dbReference type="Google" id="ProtNLM"/>
    </source>
</evidence>
<evidence type="ECO:0000313" key="5">
    <source>
        <dbReference type="EMBL" id="CAH0053681.1"/>
    </source>
</evidence>
<name>A0A9N9ZDS7_9HYPO</name>
<dbReference type="Proteomes" id="UP000775872">
    <property type="component" value="Unassembled WGS sequence"/>
</dbReference>
<evidence type="ECO:0000256" key="3">
    <source>
        <dbReference type="SAM" id="Phobius"/>
    </source>
</evidence>
<dbReference type="Gene3D" id="2.120.10.80">
    <property type="entry name" value="Kelch-type beta propeller"/>
    <property type="match status" value="2"/>
</dbReference>
<feature type="chain" id="PRO_5040225323" description="Kelch repeat-containing protein" evidence="4">
    <location>
        <begin position="19"/>
        <end position="567"/>
    </location>
</feature>
<keyword evidence="2" id="KW-0408">Iron</keyword>
<organism evidence="5 6">
    <name type="scientific">Clonostachys solani</name>
    <dbReference type="NCBI Taxonomy" id="160281"/>
    <lineage>
        <taxon>Eukaryota</taxon>
        <taxon>Fungi</taxon>
        <taxon>Dikarya</taxon>
        <taxon>Ascomycota</taxon>
        <taxon>Pezizomycotina</taxon>
        <taxon>Sordariomycetes</taxon>
        <taxon>Hypocreomycetidae</taxon>
        <taxon>Hypocreales</taxon>
        <taxon>Bionectriaceae</taxon>
        <taxon>Clonostachys</taxon>
    </lineage>
</organism>
<dbReference type="OrthoDB" id="540004at2759"/>
<keyword evidence="4" id="KW-0732">Signal</keyword>
<evidence type="ECO:0000256" key="4">
    <source>
        <dbReference type="SAM" id="SignalP"/>
    </source>
</evidence>